<dbReference type="PANTHER" id="PTHR13301">
    <property type="entry name" value="X-BOX TRANSCRIPTION FACTOR-RELATED"/>
    <property type="match status" value="1"/>
</dbReference>
<evidence type="ECO:0000256" key="6">
    <source>
        <dbReference type="ARBA" id="ARBA00023136"/>
    </source>
</evidence>
<dbReference type="OrthoDB" id="72851at2759"/>
<feature type="transmembrane region" description="Helical" evidence="11">
    <location>
        <begin position="496"/>
        <end position="518"/>
    </location>
</feature>
<proteinExistence type="predicted"/>
<dbReference type="Gramene" id="OMP11385">
    <property type="protein sequence ID" value="OMP11385"/>
    <property type="gene ID" value="CCACVL1_00551"/>
</dbReference>
<evidence type="ECO:0000256" key="7">
    <source>
        <dbReference type="ARBA" id="ARBA00023316"/>
    </source>
</evidence>
<dbReference type="GO" id="GO:0071555">
    <property type="term" value="P:cell wall organization"/>
    <property type="evidence" value="ECO:0007669"/>
    <property type="project" value="UniProtKB-KW"/>
</dbReference>
<evidence type="ECO:0000256" key="9">
    <source>
        <dbReference type="PIRSR" id="PIRSR605150-2"/>
    </source>
</evidence>
<evidence type="ECO:0000256" key="1">
    <source>
        <dbReference type="ARBA" id="ARBA00004127"/>
    </source>
</evidence>
<evidence type="ECO:0000256" key="5">
    <source>
        <dbReference type="ARBA" id="ARBA00022989"/>
    </source>
</evidence>
<feature type="transmembrane region" description="Helical" evidence="11">
    <location>
        <begin position="46"/>
        <end position="66"/>
    </location>
</feature>
<feature type="transmembrane region" description="Helical" evidence="11">
    <location>
        <begin position="701"/>
        <end position="719"/>
    </location>
</feature>
<feature type="binding site" evidence="9">
    <location>
        <position position="784"/>
    </location>
    <ligand>
        <name>UDP-alpha-D-glucose</name>
        <dbReference type="ChEBI" id="CHEBI:58885"/>
    </ligand>
</feature>
<evidence type="ECO:0000256" key="2">
    <source>
        <dbReference type="ARBA" id="ARBA00022676"/>
    </source>
</evidence>
<dbReference type="SUPFAM" id="SSF53448">
    <property type="entry name" value="Nucleotide-diphospho-sugar transferases"/>
    <property type="match status" value="2"/>
</dbReference>
<name>A0A1R3KWB6_COCAP</name>
<dbReference type="Proteomes" id="UP000188268">
    <property type="component" value="Unassembled WGS sequence"/>
</dbReference>
<protein>
    <submittedName>
        <fullName evidence="12">Cellulose synthase</fullName>
    </submittedName>
</protein>
<dbReference type="SMR" id="A0A1R3KWB6"/>
<feature type="transmembrane region" description="Helical" evidence="11">
    <location>
        <begin position="1371"/>
        <end position="1391"/>
    </location>
</feature>
<feature type="binding site" evidence="10">
    <location>
        <position position="945"/>
    </location>
    <ligand>
        <name>Mn(2+)</name>
        <dbReference type="ChEBI" id="CHEBI:29035"/>
    </ligand>
</feature>
<dbReference type="InterPro" id="IPR005150">
    <property type="entry name" value="Cellulose_synth"/>
</dbReference>
<dbReference type="OMA" id="SFMEYAE"/>
<keyword evidence="7" id="KW-0961">Cell wall biogenesis/degradation</keyword>
<feature type="transmembrane region" description="Helical" evidence="11">
    <location>
        <begin position="578"/>
        <end position="596"/>
    </location>
</feature>
<organism evidence="12 13">
    <name type="scientific">Corchorus capsularis</name>
    <name type="common">Jute</name>
    <dbReference type="NCBI Taxonomy" id="210143"/>
    <lineage>
        <taxon>Eukaryota</taxon>
        <taxon>Viridiplantae</taxon>
        <taxon>Streptophyta</taxon>
        <taxon>Embryophyta</taxon>
        <taxon>Tracheophyta</taxon>
        <taxon>Spermatophyta</taxon>
        <taxon>Magnoliopsida</taxon>
        <taxon>eudicotyledons</taxon>
        <taxon>Gunneridae</taxon>
        <taxon>Pentapetalae</taxon>
        <taxon>rosids</taxon>
        <taxon>malvids</taxon>
        <taxon>Malvales</taxon>
        <taxon>Malvaceae</taxon>
        <taxon>Grewioideae</taxon>
        <taxon>Apeibeae</taxon>
        <taxon>Corchorus</taxon>
    </lineage>
</organism>
<feature type="transmembrane region" description="Helical" evidence="11">
    <location>
        <begin position="1208"/>
        <end position="1230"/>
    </location>
</feature>
<keyword evidence="3" id="KW-0808">Transferase</keyword>
<reference evidence="12 13" key="1">
    <citation type="submission" date="2013-09" db="EMBL/GenBank/DDBJ databases">
        <title>Corchorus capsularis genome sequencing.</title>
        <authorList>
            <person name="Alam M."/>
            <person name="Haque M.S."/>
            <person name="Islam M.S."/>
            <person name="Emdad E.M."/>
            <person name="Islam M.M."/>
            <person name="Ahmed B."/>
            <person name="Halim A."/>
            <person name="Hossen Q.M.M."/>
            <person name="Hossain M.Z."/>
            <person name="Ahmed R."/>
            <person name="Khan M.M."/>
            <person name="Islam R."/>
            <person name="Rashid M.M."/>
            <person name="Khan S.A."/>
            <person name="Rahman M.S."/>
            <person name="Alam M."/>
        </authorList>
    </citation>
    <scope>NUCLEOTIDE SEQUENCE [LARGE SCALE GENOMIC DNA]</scope>
    <source>
        <strain evidence="13">cv. CVL-1</strain>
        <tissue evidence="12">Whole seedling</tissue>
    </source>
</reference>
<comment type="subcellular location">
    <subcellularLocation>
        <location evidence="1">Endomembrane system</location>
        <topology evidence="1">Multi-pass membrane protein</topology>
    </subcellularLocation>
</comment>
<feature type="transmembrane region" description="Helical" evidence="11">
    <location>
        <begin position="1250"/>
        <end position="1269"/>
    </location>
</feature>
<feature type="transmembrane region" description="Helical" evidence="11">
    <location>
        <begin position="630"/>
        <end position="653"/>
    </location>
</feature>
<keyword evidence="5 11" id="KW-1133">Transmembrane helix</keyword>
<feature type="transmembrane region" description="Helical" evidence="11">
    <location>
        <begin position="538"/>
        <end position="557"/>
    </location>
</feature>
<keyword evidence="6 11" id="KW-0472">Membrane</keyword>
<feature type="active site" evidence="8">
    <location>
        <position position="813"/>
    </location>
</feature>
<dbReference type="GO" id="GO:0016020">
    <property type="term" value="C:membrane"/>
    <property type="evidence" value="ECO:0007669"/>
    <property type="project" value="InterPro"/>
</dbReference>
<dbReference type="GO" id="GO:0012505">
    <property type="term" value="C:endomembrane system"/>
    <property type="evidence" value="ECO:0007669"/>
    <property type="project" value="UniProtKB-SubCell"/>
</dbReference>
<evidence type="ECO:0000256" key="4">
    <source>
        <dbReference type="ARBA" id="ARBA00022692"/>
    </source>
</evidence>
<feature type="binding site" evidence="10">
    <location>
        <position position="969"/>
    </location>
    <ligand>
        <name>Mn(2+)</name>
        <dbReference type="ChEBI" id="CHEBI:29035"/>
    </ligand>
</feature>
<dbReference type="STRING" id="210143.A0A1R3KWB6"/>
<feature type="transmembrane region" description="Helical" evidence="11">
    <location>
        <begin position="1403"/>
        <end position="1422"/>
    </location>
</feature>
<evidence type="ECO:0000256" key="10">
    <source>
        <dbReference type="PIRSR" id="PIRSR605150-3"/>
    </source>
</evidence>
<dbReference type="Gene3D" id="3.90.550.10">
    <property type="entry name" value="Spore Coat Polysaccharide Biosynthesis Protein SpsA, Chain A"/>
    <property type="match status" value="2"/>
</dbReference>
<keyword evidence="13" id="KW-1185">Reference proteome</keyword>
<evidence type="ECO:0000313" key="12">
    <source>
        <dbReference type="EMBL" id="OMP11385.1"/>
    </source>
</evidence>
<gene>
    <name evidence="12" type="ORF">CCACVL1_00551</name>
</gene>
<evidence type="ECO:0000256" key="3">
    <source>
        <dbReference type="ARBA" id="ARBA00022679"/>
    </source>
</evidence>
<evidence type="ECO:0000256" key="11">
    <source>
        <dbReference type="SAM" id="Phobius"/>
    </source>
</evidence>
<dbReference type="InterPro" id="IPR029044">
    <property type="entry name" value="Nucleotide-diphossugar_trans"/>
</dbReference>
<dbReference type="GO" id="GO:0030244">
    <property type="term" value="P:cellulose biosynthetic process"/>
    <property type="evidence" value="ECO:0007669"/>
    <property type="project" value="InterPro"/>
</dbReference>
<comment type="caution">
    <text evidence="12">The sequence shown here is derived from an EMBL/GenBank/DDBJ whole genome shotgun (WGS) entry which is preliminary data.</text>
</comment>
<accession>A0A1R3KWB6</accession>
<feature type="transmembrane region" description="Helical" evidence="11">
    <location>
        <begin position="725"/>
        <end position="746"/>
    </location>
</feature>
<feature type="transmembrane region" description="Helical" evidence="11">
    <location>
        <begin position="1341"/>
        <end position="1359"/>
    </location>
</feature>
<dbReference type="GO" id="GO:0016760">
    <property type="term" value="F:cellulose synthase (UDP-forming) activity"/>
    <property type="evidence" value="ECO:0007669"/>
    <property type="project" value="InterPro"/>
</dbReference>
<evidence type="ECO:0000313" key="13">
    <source>
        <dbReference type="Proteomes" id="UP000188268"/>
    </source>
</evidence>
<dbReference type="EMBL" id="AWWV01001341">
    <property type="protein sequence ID" value="OMP11385.1"/>
    <property type="molecule type" value="Genomic_DNA"/>
</dbReference>
<sequence>MAKQVSLPLYEKVARKNTTQRALDITLLFLLLSLLLYRFLSLSSHGFVWLLAFLCESYFTFNWFLIVNCKWNPVDFVTYPQNLEKRFPELPPVDMFVTTADPVLEPPLITMNTVLSLLAVDYPADKLACYLSDDGCSPLTFYSLVEASKFAKLWVPFCKKYNVQVRAPFRYFLDDPVSSNSAAANSEFKQEWKKMKAEYEELCLKLEAASRKSVPCELTGEFAVFSNVERSNHPTIIKSRVSGLLTNAPYMLNVDCDMFANNPQVVRQAMCGLLDSKSQREIAFVQSPQCFYDGPMDDPYGNQLVVMIEYVGRGVAGLQGPCYSGTGCFHRRNVIYGQSPEDVENHARNRISIKGIVDNEVLIKEFGKSKRFSESAAYALKGKESTFSNNLSDCLEEAFHVASCDYEFGTSWGNKIGWIYGSMTEDVMTGLMIHKKGWKSTWLMPKPPAFLGCAPSGGPETMTQQKRWATGLLEILVSRNSPIFAFLTGKLQFRMLLVYLWLLSWGLYSVPELLYATLPAYCIIANSQFLPKVQDPAILIPVAIFVIYYLLTIREHLKAGMSIRGWWNFMKMGRITRTSAYLLAALTVVLKLLGLSETVFEVTQKDQSNSDGDNETNKGAIKFTFDKSPLFVPGTTLLLVNLTALLIVSLGLAHDVGHGLGNLYKVRKEASIKLAALTAMAKQFSLPLSEKVARKNTTQRALDIALSFLLLSLLLYRLLSLRNHGFVWLLAFLCESYFTFNWFLIVNCKWNPVDFITYPQNLEKRFPELPPVDMFVTTADPVLEPPLITMNTVLSLLAVDYPAEKLACYLSDDGCSPLTFYSLVEASKFAKLWVPFCKKYNVQVRAPFRYFLDDPISSTSAGTNSDFKQDWKKIKAEYEELCLKIEAASRKSVPCDLTGEFAVFSNVERNNHPTIIKIIGENLDDVPPLVYISREKRPKHRHHYKAGTMNVMSRVSGLMTNAPYMLNVDCDMFANNPQIVRQAMCQHLDPKSEREIGFVQFPQCFYDGPKDDPYGNQFVVLYEYMGRGIAGLQGPGYSGTGCFHRRNVIYGQWPEDVENQARNHTSMFNADNELLIKVFGKSKQFSESAAYALKGKKSFSNNLSDSLEEAFHVASCDYEFGTSWGTKIGWMYGSMTEDVMTGLMIHKKGWKSALLMPKPQGFLGCAPSGGPAAMTQQKRWATGLLEILVSRNSPIIAFLTGKLQFRMLLFYLWFLSWGLFSIPELCYAALPAYCIIANSQFLPKVQDPAILIPVSIFVIYNLLTIREYLKTGMSIRAWWNFMRMGRITRTSAYLLAALTVVLKLLGLSETVFEVTQKDQSDSDGDETKNGAIKFTFDESPLFVPGTTLLLVNLTALITVSSGLRQLAAHDVGLGAGEVFCSLWVVLFFLPFLKGLFRTGKYGIPNSTIFKSTSLALVFVFLCRTPWG</sequence>
<dbReference type="Pfam" id="PF03552">
    <property type="entry name" value="Cellulose_synt"/>
    <property type="match status" value="4"/>
</dbReference>
<feature type="transmembrane region" description="Helical" evidence="11">
    <location>
        <begin position="1290"/>
        <end position="1308"/>
    </location>
</feature>
<keyword evidence="4 11" id="KW-0812">Transmembrane</keyword>
<keyword evidence="2" id="KW-0328">Glycosyltransferase</keyword>
<feature type="active site" evidence="8">
    <location>
        <position position="1138"/>
    </location>
</feature>
<feature type="binding site" evidence="9">
    <location>
        <position position="813"/>
    </location>
    <ligand>
        <name>UDP-alpha-D-glucose</name>
        <dbReference type="ChEBI" id="CHEBI:58885"/>
    </ligand>
</feature>
<evidence type="ECO:0000256" key="8">
    <source>
        <dbReference type="PIRSR" id="PIRSR605150-1"/>
    </source>
</evidence>
<feature type="transmembrane region" description="Helical" evidence="11">
    <location>
        <begin position="21"/>
        <end position="40"/>
    </location>
</feature>